<comment type="caution">
    <text evidence="4">The sequence shown here is derived from an EMBL/GenBank/DDBJ whole genome shotgun (WGS) entry which is preliminary data.</text>
</comment>
<dbReference type="InterPro" id="IPR036629">
    <property type="entry name" value="YjbJ_sf"/>
</dbReference>
<protein>
    <recommendedName>
        <fullName evidence="3">CsbD-like domain-containing protein</fullName>
    </recommendedName>
</protein>
<dbReference type="RefSeq" id="WP_081814478.1">
    <property type="nucleotide sequence ID" value="NZ_ARYJ01000001.1"/>
</dbReference>
<keyword evidence="5" id="KW-1185">Reference proteome</keyword>
<dbReference type="Proteomes" id="UP000024816">
    <property type="component" value="Unassembled WGS sequence"/>
</dbReference>
<evidence type="ECO:0000259" key="3">
    <source>
        <dbReference type="Pfam" id="PF05532"/>
    </source>
</evidence>
<dbReference type="PATRIC" id="fig|1280952.3.peg.543"/>
<dbReference type="EMBL" id="ARYJ01000001">
    <property type="protein sequence ID" value="KCZ91411.1"/>
    <property type="molecule type" value="Genomic_DNA"/>
</dbReference>
<dbReference type="InterPro" id="IPR008462">
    <property type="entry name" value="CsbD"/>
</dbReference>
<organism evidence="4 5">
    <name type="scientific">Hyphomonas jannaschiana VP2</name>
    <dbReference type="NCBI Taxonomy" id="1280952"/>
    <lineage>
        <taxon>Bacteria</taxon>
        <taxon>Pseudomonadati</taxon>
        <taxon>Pseudomonadota</taxon>
        <taxon>Alphaproteobacteria</taxon>
        <taxon>Hyphomonadales</taxon>
        <taxon>Hyphomonadaceae</taxon>
        <taxon>Hyphomonas</taxon>
    </lineage>
</organism>
<name>A0A059FLJ5_9PROT</name>
<dbReference type="Gene3D" id="1.10.1470.10">
    <property type="entry name" value="YjbJ"/>
    <property type="match status" value="1"/>
</dbReference>
<proteinExistence type="inferred from homology"/>
<dbReference type="STRING" id="1280952.HJA_02695"/>
<evidence type="ECO:0000313" key="5">
    <source>
        <dbReference type="Proteomes" id="UP000024816"/>
    </source>
</evidence>
<reference evidence="4 5" key="1">
    <citation type="journal article" date="2014" name="Antonie Van Leeuwenhoek">
        <title>Hyphomonas beringensis sp. nov. and Hyphomonas chukchiensis sp. nov., isolated from surface seawater of the Bering Sea and Chukchi Sea.</title>
        <authorList>
            <person name="Li C."/>
            <person name="Lai Q."/>
            <person name="Li G."/>
            <person name="Dong C."/>
            <person name="Wang J."/>
            <person name="Liao Y."/>
            <person name="Shao Z."/>
        </authorList>
    </citation>
    <scope>NUCLEOTIDE SEQUENCE [LARGE SCALE GENOMIC DNA]</scope>
    <source>
        <strain evidence="4 5">VP2</strain>
    </source>
</reference>
<evidence type="ECO:0000256" key="1">
    <source>
        <dbReference type="ARBA" id="ARBA00009129"/>
    </source>
</evidence>
<feature type="region of interest" description="Disordered" evidence="2">
    <location>
        <begin position="1"/>
        <end position="58"/>
    </location>
</feature>
<comment type="similarity">
    <text evidence="1">Belongs to the UPF0337 (CsbD) family.</text>
</comment>
<accession>A0A059FLJ5</accession>
<evidence type="ECO:0000313" key="4">
    <source>
        <dbReference type="EMBL" id="KCZ91411.1"/>
    </source>
</evidence>
<gene>
    <name evidence="4" type="ORF">HJA_02695</name>
</gene>
<feature type="domain" description="CsbD-like" evidence="3">
    <location>
        <begin position="6"/>
        <end position="56"/>
    </location>
</feature>
<dbReference type="SUPFAM" id="SSF69047">
    <property type="entry name" value="Hypothetical protein YjbJ"/>
    <property type="match status" value="1"/>
</dbReference>
<sequence length="58" mass="6204">MDKEHVKSATKKAEGTLKEATGKAVGDKSLEMKGKMDKAEGEVREKVGDAKDAVKKVS</sequence>
<dbReference type="AlphaFoldDB" id="A0A059FLJ5"/>
<evidence type="ECO:0000256" key="2">
    <source>
        <dbReference type="SAM" id="MobiDB-lite"/>
    </source>
</evidence>
<dbReference type="OrthoDB" id="7874071at2"/>
<dbReference type="Pfam" id="PF05532">
    <property type="entry name" value="CsbD"/>
    <property type="match status" value="1"/>
</dbReference>